<accession>A0A815KY42</accession>
<evidence type="ECO:0000313" key="3">
    <source>
        <dbReference type="Proteomes" id="UP000663828"/>
    </source>
</evidence>
<organism evidence="2 3">
    <name type="scientific">Adineta ricciae</name>
    <name type="common">Rotifer</name>
    <dbReference type="NCBI Taxonomy" id="249248"/>
    <lineage>
        <taxon>Eukaryota</taxon>
        <taxon>Metazoa</taxon>
        <taxon>Spiralia</taxon>
        <taxon>Gnathifera</taxon>
        <taxon>Rotifera</taxon>
        <taxon>Eurotatoria</taxon>
        <taxon>Bdelloidea</taxon>
        <taxon>Adinetida</taxon>
        <taxon>Adinetidae</taxon>
        <taxon>Adineta</taxon>
    </lineage>
</organism>
<evidence type="ECO:0000313" key="1">
    <source>
        <dbReference type="EMBL" id="CAF0777442.1"/>
    </source>
</evidence>
<dbReference type="EMBL" id="CAJNOR010003320">
    <property type="protein sequence ID" value="CAF1401892.1"/>
    <property type="molecule type" value="Genomic_DNA"/>
</dbReference>
<dbReference type="Proteomes" id="UP000663828">
    <property type="component" value="Unassembled WGS sequence"/>
</dbReference>
<name>A0A815KY42_ADIRI</name>
<keyword evidence="3" id="KW-1185">Reference proteome</keyword>
<dbReference type="EMBL" id="CAJNOJ010000009">
    <property type="protein sequence ID" value="CAF0777442.1"/>
    <property type="molecule type" value="Genomic_DNA"/>
</dbReference>
<comment type="caution">
    <text evidence="2">The sequence shown here is derived from an EMBL/GenBank/DDBJ whole genome shotgun (WGS) entry which is preliminary data.</text>
</comment>
<protein>
    <submittedName>
        <fullName evidence="2">Uncharacterized protein</fullName>
    </submittedName>
</protein>
<dbReference type="Proteomes" id="UP000663852">
    <property type="component" value="Unassembled WGS sequence"/>
</dbReference>
<gene>
    <name evidence="1" type="ORF">EDS130_LOCUS3656</name>
    <name evidence="2" type="ORF">XAT740_LOCUS34185</name>
</gene>
<dbReference type="OrthoDB" id="10060080at2759"/>
<dbReference type="AlphaFoldDB" id="A0A815KY42"/>
<proteinExistence type="predicted"/>
<reference evidence="2" key="1">
    <citation type="submission" date="2021-02" db="EMBL/GenBank/DDBJ databases">
        <authorList>
            <person name="Nowell W R."/>
        </authorList>
    </citation>
    <scope>NUCLEOTIDE SEQUENCE</scope>
</reference>
<evidence type="ECO:0000313" key="2">
    <source>
        <dbReference type="EMBL" id="CAF1401892.1"/>
    </source>
</evidence>
<sequence length="140" mass="16191">MTSMTMKSFHDRIFSIDSRVLDRICKSILPQISHKISEIIVEQHSMTPVLNAINYPELYSLKLVDFSEEVLLNELTTKDNTIFRQLLNQQITCLSIDIKDQPTEPSSAALWLILTSTLSLCKQLKVKYWSIRLSNNDLYL</sequence>